<dbReference type="RefSeq" id="WP_379876479.1">
    <property type="nucleotide sequence ID" value="NZ_JBHUIP010000011.1"/>
</dbReference>
<protein>
    <submittedName>
        <fullName evidence="2">Uncharacterized protein</fullName>
    </submittedName>
</protein>
<feature type="signal peptide" evidence="1">
    <location>
        <begin position="1"/>
        <end position="28"/>
    </location>
</feature>
<sequence length="189" mass="20447">MSKLFPIREIFLASVLSVALITPTIVHAAWIDGDPSEIRIDVDAAWAAGKEIRKVVKKNDANVTAQSDQILVGKSAEPAPMAWLTYQTNGQPFNYLGTMDALRTNGTFKGAEIASDGRTTLKVSTVFGDVEVLKFKAVVNSMNRECATWREGFRGSTILVTGFMCGSKDQPLPDADVIAALAALKKLKD</sequence>
<gene>
    <name evidence="2" type="ORF">ACFSM5_11265</name>
</gene>
<evidence type="ECO:0000256" key="1">
    <source>
        <dbReference type="SAM" id="SignalP"/>
    </source>
</evidence>
<name>A0ABW5DST9_9PROT</name>
<evidence type="ECO:0000313" key="3">
    <source>
        <dbReference type="Proteomes" id="UP001597295"/>
    </source>
</evidence>
<organism evidence="2 3">
    <name type="scientific">Lacibacterium aquatile</name>
    <dbReference type="NCBI Taxonomy" id="1168082"/>
    <lineage>
        <taxon>Bacteria</taxon>
        <taxon>Pseudomonadati</taxon>
        <taxon>Pseudomonadota</taxon>
        <taxon>Alphaproteobacteria</taxon>
        <taxon>Rhodospirillales</taxon>
        <taxon>Rhodospirillaceae</taxon>
    </lineage>
</organism>
<keyword evidence="1" id="KW-0732">Signal</keyword>
<reference evidence="3" key="1">
    <citation type="journal article" date="2019" name="Int. J. Syst. Evol. Microbiol.">
        <title>The Global Catalogue of Microorganisms (GCM) 10K type strain sequencing project: providing services to taxonomists for standard genome sequencing and annotation.</title>
        <authorList>
            <consortium name="The Broad Institute Genomics Platform"/>
            <consortium name="The Broad Institute Genome Sequencing Center for Infectious Disease"/>
            <person name="Wu L."/>
            <person name="Ma J."/>
        </authorList>
    </citation>
    <scope>NUCLEOTIDE SEQUENCE [LARGE SCALE GENOMIC DNA]</scope>
    <source>
        <strain evidence="3">CGMCC 1.19062</strain>
    </source>
</reference>
<accession>A0ABW5DST9</accession>
<dbReference type="EMBL" id="JBHUIP010000011">
    <property type="protein sequence ID" value="MFD2263469.1"/>
    <property type="molecule type" value="Genomic_DNA"/>
</dbReference>
<comment type="caution">
    <text evidence="2">The sequence shown here is derived from an EMBL/GenBank/DDBJ whole genome shotgun (WGS) entry which is preliminary data.</text>
</comment>
<keyword evidence="3" id="KW-1185">Reference proteome</keyword>
<proteinExistence type="predicted"/>
<feature type="chain" id="PRO_5047384077" evidence="1">
    <location>
        <begin position="29"/>
        <end position="189"/>
    </location>
</feature>
<dbReference type="Proteomes" id="UP001597295">
    <property type="component" value="Unassembled WGS sequence"/>
</dbReference>
<evidence type="ECO:0000313" key="2">
    <source>
        <dbReference type="EMBL" id="MFD2263469.1"/>
    </source>
</evidence>